<dbReference type="PANTHER" id="PTHR23537:SF1">
    <property type="entry name" value="SUGAR TRANSPORTER"/>
    <property type="match status" value="1"/>
</dbReference>
<dbReference type="InterPro" id="IPR010645">
    <property type="entry name" value="MFS_4"/>
</dbReference>
<sequence length="404" mass="43262">MSDQAQRLKVLFAGIFSQILCIGIARFSYTPLLPVMQDQTWLGDAEGGWLAAINYAGYMCGALVAASISDLQLKDRLYRIGLVMAVVTTAGMAATDNLLLWSGLRFLSGLSSAGSMLIASGLILNWLIRHHHRSELGIHFAGVGLGIMFAAIVVEVMLRLSLNWADQWLWFGAMGALLAVPAWRWLPSPGAASLTKSGQAMVDQPPGARFMWLMMAAYFCAGYGYVISATFIVTIVEREPALVGMGQLVFLIVGVAAAPAVMVWDLVARRLGYLSALFLAYLIQVVGIIMPTVSDSLAAILISAVLYGGTFIGCVSLVLTMAGRLYPTKPAKLMGKMTLSYGVAQIVAPALTGMMAEQNGNYDMGLWLAGGFVLLGALLILILKVTDVTVTELDQSNRLVSGRP</sequence>
<dbReference type="Pfam" id="PF06779">
    <property type="entry name" value="MFS_4"/>
    <property type="match status" value="1"/>
</dbReference>
<dbReference type="GO" id="GO:0005886">
    <property type="term" value="C:plasma membrane"/>
    <property type="evidence" value="ECO:0007669"/>
    <property type="project" value="TreeGrafter"/>
</dbReference>
<name>A0A7W1WYR6_9GAMM</name>
<feature type="transmembrane region" description="Helical" evidence="4">
    <location>
        <begin position="210"/>
        <end position="236"/>
    </location>
</feature>
<dbReference type="SUPFAM" id="SSF103473">
    <property type="entry name" value="MFS general substrate transporter"/>
    <property type="match status" value="1"/>
</dbReference>
<feature type="transmembrane region" description="Helical" evidence="4">
    <location>
        <begin position="242"/>
        <end position="264"/>
    </location>
</feature>
<evidence type="ECO:0000256" key="2">
    <source>
        <dbReference type="ARBA" id="ARBA00022989"/>
    </source>
</evidence>
<feature type="transmembrane region" description="Helical" evidence="4">
    <location>
        <begin position="106"/>
        <end position="128"/>
    </location>
</feature>
<feature type="transmembrane region" description="Helical" evidence="4">
    <location>
        <begin position="168"/>
        <end position="186"/>
    </location>
</feature>
<feature type="transmembrane region" description="Helical" evidence="4">
    <location>
        <begin position="296"/>
        <end position="321"/>
    </location>
</feature>
<feature type="transmembrane region" description="Helical" evidence="4">
    <location>
        <begin position="12"/>
        <end position="29"/>
    </location>
</feature>
<keyword evidence="7" id="KW-1185">Reference proteome</keyword>
<dbReference type="InterPro" id="IPR020846">
    <property type="entry name" value="MFS_dom"/>
</dbReference>
<dbReference type="Proteomes" id="UP000538931">
    <property type="component" value="Unassembled WGS sequence"/>
</dbReference>
<keyword evidence="3 4" id="KW-0472">Membrane</keyword>
<feature type="transmembrane region" description="Helical" evidence="4">
    <location>
        <begin position="80"/>
        <end position="100"/>
    </location>
</feature>
<evidence type="ECO:0000256" key="4">
    <source>
        <dbReference type="SAM" id="Phobius"/>
    </source>
</evidence>
<feature type="transmembrane region" description="Helical" evidence="4">
    <location>
        <begin position="49"/>
        <end position="68"/>
    </location>
</feature>
<dbReference type="GO" id="GO:0022857">
    <property type="term" value="F:transmembrane transporter activity"/>
    <property type="evidence" value="ECO:0007669"/>
    <property type="project" value="InterPro"/>
</dbReference>
<dbReference type="RefSeq" id="WP_181739743.1">
    <property type="nucleotide sequence ID" value="NZ_JACEMT010000049.1"/>
</dbReference>
<comment type="caution">
    <text evidence="6">The sequence shown here is derived from an EMBL/GenBank/DDBJ whole genome shotgun (WGS) entry which is preliminary data.</text>
</comment>
<accession>A0A7W1WYR6</accession>
<feature type="domain" description="Major facilitator superfamily (MFS) profile" evidence="5">
    <location>
        <begin position="7"/>
        <end position="388"/>
    </location>
</feature>
<evidence type="ECO:0000256" key="3">
    <source>
        <dbReference type="ARBA" id="ARBA00023136"/>
    </source>
</evidence>
<feature type="transmembrane region" description="Helical" evidence="4">
    <location>
        <begin position="333"/>
        <end position="352"/>
    </location>
</feature>
<evidence type="ECO:0000313" key="6">
    <source>
        <dbReference type="EMBL" id="MBA4502697.1"/>
    </source>
</evidence>
<organism evidence="6 7">
    <name type="scientific">Marinobacterium marinum</name>
    <dbReference type="NCBI Taxonomy" id="2756129"/>
    <lineage>
        <taxon>Bacteria</taxon>
        <taxon>Pseudomonadati</taxon>
        <taxon>Pseudomonadota</taxon>
        <taxon>Gammaproteobacteria</taxon>
        <taxon>Oceanospirillales</taxon>
        <taxon>Oceanospirillaceae</taxon>
        <taxon>Marinobacterium</taxon>
    </lineage>
</organism>
<dbReference type="EMBL" id="JACEMT010000049">
    <property type="protein sequence ID" value="MBA4502697.1"/>
    <property type="molecule type" value="Genomic_DNA"/>
</dbReference>
<dbReference type="InterPro" id="IPR036259">
    <property type="entry name" value="MFS_trans_sf"/>
</dbReference>
<feature type="transmembrane region" description="Helical" evidence="4">
    <location>
        <begin position="140"/>
        <end position="162"/>
    </location>
</feature>
<evidence type="ECO:0000313" key="7">
    <source>
        <dbReference type="Proteomes" id="UP000538931"/>
    </source>
</evidence>
<feature type="transmembrane region" description="Helical" evidence="4">
    <location>
        <begin position="364"/>
        <end position="383"/>
    </location>
</feature>
<reference evidence="6 7" key="1">
    <citation type="submission" date="2020-07" db="EMBL/GenBank/DDBJ databases">
        <title>Bacterium isolated from marien macroalgae.</title>
        <authorList>
            <person name="Zhu K."/>
            <person name="Lu D."/>
            <person name="Du Z."/>
        </authorList>
    </citation>
    <scope>NUCLEOTIDE SEQUENCE [LARGE SCALE GENOMIC DNA]</scope>
    <source>
        <strain evidence="6 7">3-1745</strain>
    </source>
</reference>
<dbReference type="PANTHER" id="PTHR23537">
    <property type="match status" value="1"/>
</dbReference>
<gene>
    <name evidence="6" type="ORF">H1S06_10010</name>
</gene>
<dbReference type="PROSITE" id="PS50850">
    <property type="entry name" value="MFS"/>
    <property type="match status" value="1"/>
</dbReference>
<feature type="transmembrane region" description="Helical" evidence="4">
    <location>
        <begin position="271"/>
        <end position="290"/>
    </location>
</feature>
<protein>
    <submittedName>
        <fullName evidence="6">YbfB/YjiJ family MFS transporter</fullName>
    </submittedName>
</protein>
<dbReference type="Gene3D" id="1.20.1250.20">
    <property type="entry name" value="MFS general substrate transporter like domains"/>
    <property type="match status" value="2"/>
</dbReference>
<evidence type="ECO:0000259" key="5">
    <source>
        <dbReference type="PROSITE" id="PS50850"/>
    </source>
</evidence>
<keyword evidence="1 4" id="KW-0812">Transmembrane</keyword>
<proteinExistence type="predicted"/>
<dbReference type="AlphaFoldDB" id="A0A7W1WYR6"/>
<evidence type="ECO:0000256" key="1">
    <source>
        <dbReference type="ARBA" id="ARBA00022692"/>
    </source>
</evidence>
<keyword evidence="2 4" id="KW-1133">Transmembrane helix</keyword>